<dbReference type="AlphaFoldDB" id="A0A422Q9J9"/>
<proteinExistence type="predicted"/>
<comment type="caution">
    <text evidence="2">The sequence shown here is derived from an EMBL/GenBank/DDBJ whole genome shotgun (WGS) entry which is preliminary data.</text>
</comment>
<feature type="region of interest" description="Disordered" evidence="1">
    <location>
        <begin position="1"/>
        <end position="53"/>
    </location>
</feature>
<accession>A0A422Q9J9</accession>
<dbReference type="RefSeq" id="XP_029231841.1">
    <property type="nucleotide sequence ID" value="XM_029368365.1"/>
</dbReference>
<dbReference type="Proteomes" id="UP000284403">
    <property type="component" value="Unassembled WGS sequence"/>
</dbReference>
<dbReference type="OrthoDB" id="249340at2759"/>
<dbReference type="GeneID" id="40315038"/>
<reference evidence="2 3" key="1">
    <citation type="journal article" date="2018" name="BMC Genomics">
        <title>Genomic comparison of Trypanosoma conorhini and Trypanosoma rangeli to Trypanosoma cruzi strains of high and low virulence.</title>
        <authorList>
            <person name="Bradwell K.R."/>
            <person name="Koparde V.N."/>
            <person name="Matveyev A.V."/>
            <person name="Serrano M.G."/>
            <person name="Alves J.M."/>
            <person name="Parikh H."/>
            <person name="Huang B."/>
            <person name="Lee V."/>
            <person name="Espinosa-Alvarez O."/>
            <person name="Ortiz P.A."/>
            <person name="Costa-Martins A.G."/>
            <person name="Teixeira M.M."/>
            <person name="Buck G.A."/>
        </authorList>
    </citation>
    <scope>NUCLEOTIDE SEQUENCE [LARGE SCALE GENOMIC DNA]</scope>
    <source>
        <strain evidence="2 3">025E</strain>
    </source>
</reference>
<evidence type="ECO:0000313" key="2">
    <source>
        <dbReference type="EMBL" id="RNF26635.1"/>
    </source>
</evidence>
<sequence>MDAVAHERKDDVTESDSSGRRRADDDETTTTSFRYSTALEGESGDFNLDEEPPFPVRSYTGSRGEFLHLFRPLSNVGEVSIHYYSPWTVRGDDDCSLVAHVEVDDEEKEFTLGVCGATERVVGTFLQYFASGQTMHPIGTQEVRRFCMCPWHRRAVLLASLDDRITSCVQLPSAESCRLRNESVRGNDEAAQRAQPSESEPAMSDVDVWRVVVEHKGRGFVRFYAVERRKGACYCDAPLSQLN</sequence>
<gene>
    <name evidence="2" type="ORF">Tco025E_01427</name>
</gene>
<dbReference type="EMBL" id="MKKU01000034">
    <property type="protein sequence ID" value="RNF26635.1"/>
    <property type="molecule type" value="Genomic_DNA"/>
</dbReference>
<protein>
    <submittedName>
        <fullName evidence="2">Uncharacterized protein</fullName>
    </submittedName>
</protein>
<feature type="compositionally biased region" description="Basic and acidic residues" evidence="1">
    <location>
        <begin position="182"/>
        <end position="191"/>
    </location>
</feature>
<keyword evidence="3" id="KW-1185">Reference proteome</keyword>
<organism evidence="2 3">
    <name type="scientific">Trypanosoma conorhini</name>
    <dbReference type="NCBI Taxonomy" id="83891"/>
    <lineage>
        <taxon>Eukaryota</taxon>
        <taxon>Discoba</taxon>
        <taxon>Euglenozoa</taxon>
        <taxon>Kinetoplastea</taxon>
        <taxon>Metakinetoplastina</taxon>
        <taxon>Trypanosomatida</taxon>
        <taxon>Trypanosomatidae</taxon>
        <taxon>Trypanosoma</taxon>
    </lineage>
</organism>
<feature type="compositionally biased region" description="Basic and acidic residues" evidence="1">
    <location>
        <begin position="1"/>
        <end position="24"/>
    </location>
</feature>
<evidence type="ECO:0000313" key="3">
    <source>
        <dbReference type="Proteomes" id="UP000284403"/>
    </source>
</evidence>
<feature type="region of interest" description="Disordered" evidence="1">
    <location>
        <begin position="182"/>
        <end position="201"/>
    </location>
</feature>
<evidence type="ECO:0000256" key="1">
    <source>
        <dbReference type="SAM" id="MobiDB-lite"/>
    </source>
</evidence>
<name>A0A422Q9J9_9TRYP</name>